<dbReference type="Proteomes" id="UP000283634">
    <property type="component" value="Unassembled WGS sequence"/>
</dbReference>
<keyword evidence="3" id="KW-1185">Reference proteome</keyword>
<organism evidence="2 3">
    <name type="scientific">Trypanosoma rangeli</name>
    <dbReference type="NCBI Taxonomy" id="5698"/>
    <lineage>
        <taxon>Eukaryota</taxon>
        <taxon>Discoba</taxon>
        <taxon>Euglenozoa</taxon>
        <taxon>Kinetoplastea</taxon>
        <taxon>Metakinetoplastina</taxon>
        <taxon>Trypanosomatida</taxon>
        <taxon>Trypanosomatidae</taxon>
        <taxon>Trypanosoma</taxon>
        <taxon>Herpetosoma</taxon>
    </lineage>
</organism>
<evidence type="ECO:0000313" key="3">
    <source>
        <dbReference type="Proteomes" id="UP000283634"/>
    </source>
</evidence>
<dbReference type="GeneID" id="40326722"/>
<comment type="caution">
    <text evidence="2">The sequence shown here is derived from an EMBL/GenBank/DDBJ whole genome shotgun (WGS) entry which is preliminary data.</text>
</comment>
<sequence length="118" mass="12574">MGYINRVEDLQHDPSEGCVAEAPAAQPEADPDLARKNSVTITQMNSTLNGFCKFDPLAQAGKRTVGAGALEEMRLSARFTALPKWPGGSASVMTFPLPHGTNNGVDRGVYQRRGEGTA</sequence>
<gene>
    <name evidence="2" type="ORF">TraAM80_02789</name>
</gene>
<accession>A0A422NS42</accession>
<evidence type="ECO:0000256" key="1">
    <source>
        <dbReference type="SAM" id="MobiDB-lite"/>
    </source>
</evidence>
<reference evidence="2 3" key="1">
    <citation type="journal article" date="2018" name="BMC Genomics">
        <title>Genomic comparison of Trypanosoma conorhini and Trypanosoma rangeli to Trypanosoma cruzi strains of high and low virulence.</title>
        <authorList>
            <person name="Bradwell K.R."/>
            <person name="Koparde V.N."/>
            <person name="Matveyev A.V."/>
            <person name="Serrano M.G."/>
            <person name="Alves J.M."/>
            <person name="Parikh H."/>
            <person name="Huang B."/>
            <person name="Lee V."/>
            <person name="Espinosa-Alvarez O."/>
            <person name="Ortiz P.A."/>
            <person name="Costa-Martins A.G."/>
            <person name="Teixeira M.M."/>
            <person name="Buck G.A."/>
        </authorList>
    </citation>
    <scope>NUCLEOTIDE SEQUENCE [LARGE SCALE GENOMIC DNA]</scope>
    <source>
        <strain evidence="2 3">AM80</strain>
    </source>
</reference>
<evidence type="ECO:0000313" key="2">
    <source>
        <dbReference type="EMBL" id="RNF08283.1"/>
    </source>
</evidence>
<dbReference type="RefSeq" id="XP_029240307.1">
    <property type="nucleotide sequence ID" value="XM_029379780.1"/>
</dbReference>
<dbReference type="EMBL" id="MKGL01000069">
    <property type="protein sequence ID" value="RNF08283.1"/>
    <property type="molecule type" value="Genomic_DNA"/>
</dbReference>
<dbReference type="AlphaFoldDB" id="A0A422NS42"/>
<feature type="region of interest" description="Disordered" evidence="1">
    <location>
        <begin position="96"/>
        <end position="118"/>
    </location>
</feature>
<proteinExistence type="predicted"/>
<name>A0A422NS42_TRYRA</name>
<protein>
    <submittedName>
        <fullName evidence="2">Uncharacterized protein</fullName>
    </submittedName>
</protein>